<keyword evidence="2" id="KW-1185">Reference proteome</keyword>
<name>A0A834X5V1_9FABA</name>
<evidence type="ECO:0000313" key="2">
    <source>
        <dbReference type="Proteomes" id="UP000634136"/>
    </source>
</evidence>
<dbReference type="Proteomes" id="UP000634136">
    <property type="component" value="Unassembled WGS sequence"/>
</dbReference>
<dbReference type="AlphaFoldDB" id="A0A834X5V1"/>
<organism evidence="1 2">
    <name type="scientific">Senna tora</name>
    <dbReference type="NCBI Taxonomy" id="362788"/>
    <lineage>
        <taxon>Eukaryota</taxon>
        <taxon>Viridiplantae</taxon>
        <taxon>Streptophyta</taxon>
        <taxon>Embryophyta</taxon>
        <taxon>Tracheophyta</taxon>
        <taxon>Spermatophyta</taxon>
        <taxon>Magnoliopsida</taxon>
        <taxon>eudicotyledons</taxon>
        <taxon>Gunneridae</taxon>
        <taxon>Pentapetalae</taxon>
        <taxon>rosids</taxon>
        <taxon>fabids</taxon>
        <taxon>Fabales</taxon>
        <taxon>Fabaceae</taxon>
        <taxon>Caesalpinioideae</taxon>
        <taxon>Cassia clade</taxon>
        <taxon>Senna</taxon>
    </lineage>
</organism>
<reference evidence="1" key="1">
    <citation type="submission" date="2020-09" db="EMBL/GenBank/DDBJ databases">
        <title>Genome-Enabled Discovery of Anthraquinone Biosynthesis in Senna tora.</title>
        <authorList>
            <person name="Kang S.-H."/>
            <person name="Pandey R.P."/>
            <person name="Lee C.-M."/>
            <person name="Sim J.-S."/>
            <person name="Jeong J.-T."/>
            <person name="Choi B.-S."/>
            <person name="Jung M."/>
            <person name="Ginzburg D."/>
            <person name="Zhao K."/>
            <person name="Won S.Y."/>
            <person name="Oh T.-J."/>
            <person name="Yu Y."/>
            <person name="Kim N.-H."/>
            <person name="Lee O.R."/>
            <person name="Lee T.-H."/>
            <person name="Bashyal P."/>
            <person name="Kim T.-S."/>
            <person name="Lee W.-H."/>
            <person name="Kawkins C."/>
            <person name="Kim C.-K."/>
            <person name="Kim J.S."/>
            <person name="Ahn B.O."/>
            <person name="Rhee S.Y."/>
            <person name="Sohng J.K."/>
        </authorList>
    </citation>
    <scope>NUCLEOTIDE SEQUENCE</scope>
    <source>
        <tissue evidence="1">Leaf</tissue>
    </source>
</reference>
<comment type="caution">
    <text evidence="1">The sequence shown here is derived from an EMBL/GenBank/DDBJ whole genome shotgun (WGS) entry which is preliminary data.</text>
</comment>
<protein>
    <submittedName>
        <fullName evidence="1">Uncharacterized protein</fullName>
    </submittedName>
</protein>
<proteinExistence type="predicted"/>
<dbReference type="EMBL" id="JAAIUW010000003">
    <property type="protein sequence ID" value="KAF7838773.1"/>
    <property type="molecule type" value="Genomic_DNA"/>
</dbReference>
<accession>A0A834X5V1</accession>
<sequence length="34" mass="3571">MDDVGVKAMVDCHTQGTGFMALLVIEICANTSTV</sequence>
<gene>
    <name evidence="1" type="ORF">G2W53_007255</name>
</gene>
<evidence type="ECO:0000313" key="1">
    <source>
        <dbReference type="EMBL" id="KAF7838773.1"/>
    </source>
</evidence>